<accession>A0ABP3EP09</accession>
<feature type="chain" id="PRO_5047244437" evidence="1">
    <location>
        <begin position="30"/>
        <end position="66"/>
    </location>
</feature>
<dbReference type="Proteomes" id="UP001501867">
    <property type="component" value="Unassembled WGS sequence"/>
</dbReference>
<protein>
    <submittedName>
        <fullName evidence="2">Uncharacterized protein</fullName>
    </submittedName>
</protein>
<gene>
    <name evidence="2" type="ORF">GCM10010302_07040</name>
</gene>
<keyword evidence="3" id="KW-1185">Reference proteome</keyword>
<keyword evidence="1" id="KW-0732">Signal</keyword>
<proteinExistence type="predicted"/>
<sequence length="66" mass="6794">MGDTMKNRIKLTDFVIALTVALAVGTALPADTSAPAPASRVVAGDAGWQSPTPRLSEVVLSDAGWQ</sequence>
<name>A0ABP3EP09_9ACTN</name>
<comment type="caution">
    <text evidence="2">The sequence shown here is derived from an EMBL/GenBank/DDBJ whole genome shotgun (WGS) entry which is preliminary data.</text>
</comment>
<feature type="signal peptide" evidence="1">
    <location>
        <begin position="1"/>
        <end position="29"/>
    </location>
</feature>
<dbReference type="EMBL" id="BAAABV010000006">
    <property type="protein sequence ID" value="GAA0272059.1"/>
    <property type="molecule type" value="Genomic_DNA"/>
</dbReference>
<evidence type="ECO:0000256" key="1">
    <source>
        <dbReference type="SAM" id="SignalP"/>
    </source>
</evidence>
<evidence type="ECO:0000313" key="2">
    <source>
        <dbReference type="EMBL" id="GAA0272059.1"/>
    </source>
</evidence>
<evidence type="ECO:0000313" key="3">
    <source>
        <dbReference type="Proteomes" id="UP001501867"/>
    </source>
</evidence>
<organism evidence="2 3">
    <name type="scientific">Streptomyces polychromogenes</name>
    <dbReference type="NCBI Taxonomy" id="67342"/>
    <lineage>
        <taxon>Bacteria</taxon>
        <taxon>Bacillati</taxon>
        <taxon>Actinomycetota</taxon>
        <taxon>Actinomycetes</taxon>
        <taxon>Kitasatosporales</taxon>
        <taxon>Streptomycetaceae</taxon>
        <taxon>Streptomyces</taxon>
    </lineage>
</organism>
<reference evidence="3" key="1">
    <citation type="journal article" date="2019" name="Int. J. Syst. Evol. Microbiol.">
        <title>The Global Catalogue of Microorganisms (GCM) 10K type strain sequencing project: providing services to taxonomists for standard genome sequencing and annotation.</title>
        <authorList>
            <consortium name="The Broad Institute Genomics Platform"/>
            <consortium name="The Broad Institute Genome Sequencing Center for Infectious Disease"/>
            <person name="Wu L."/>
            <person name="Ma J."/>
        </authorList>
    </citation>
    <scope>NUCLEOTIDE SEQUENCE [LARGE SCALE GENOMIC DNA]</scope>
    <source>
        <strain evidence="3">JCM 4505</strain>
    </source>
</reference>